<sequence length="91" mass="10737">MNIKIKGFPNLEQLEVFNRYNFTFDNMINPKLLINDMKGKSLKEFYADKLTFKIFNISEDYVYYSGVMPRVESIELEDSDKAAPPFIIRQT</sequence>
<name>A0A4R6BNC3_9STAP</name>
<dbReference type="AlphaFoldDB" id="A0A4R6BNC3"/>
<evidence type="ECO:0000313" key="2">
    <source>
        <dbReference type="Proteomes" id="UP000295328"/>
    </source>
</evidence>
<protein>
    <submittedName>
        <fullName evidence="1">Uncharacterized protein</fullName>
    </submittedName>
</protein>
<dbReference type="RefSeq" id="WP_133429455.1">
    <property type="nucleotide sequence ID" value="NZ_BMCC01000001.1"/>
</dbReference>
<keyword evidence="2" id="KW-1185">Reference proteome</keyword>
<comment type="caution">
    <text evidence="1">The sequence shown here is derived from an EMBL/GenBank/DDBJ whole genome shotgun (WGS) entry which is preliminary data.</text>
</comment>
<evidence type="ECO:0000313" key="1">
    <source>
        <dbReference type="EMBL" id="TDM03359.1"/>
    </source>
</evidence>
<reference evidence="1 2" key="1">
    <citation type="submission" date="2019-01" db="EMBL/GenBank/DDBJ databases">
        <title>Draft genome sequences of the type strains of six Macrococcus species.</title>
        <authorList>
            <person name="Mazhar S."/>
            <person name="Altermann E."/>
            <person name="Hill C."/>
            <person name="Mcauliffe O."/>
        </authorList>
    </citation>
    <scope>NUCLEOTIDE SEQUENCE [LARGE SCALE GENOMIC DNA]</scope>
    <source>
        <strain evidence="1 2">CCM4809</strain>
    </source>
</reference>
<gene>
    <name evidence="1" type="ORF">ERX37_04540</name>
</gene>
<dbReference type="EMBL" id="SCWE01000001">
    <property type="protein sequence ID" value="TDM03359.1"/>
    <property type="molecule type" value="Genomic_DNA"/>
</dbReference>
<organism evidence="1 2">
    <name type="scientific">Macrococcus hajekii</name>
    <dbReference type="NCBI Taxonomy" id="198482"/>
    <lineage>
        <taxon>Bacteria</taxon>
        <taxon>Bacillati</taxon>
        <taxon>Bacillota</taxon>
        <taxon>Bacilli</taxon>
        <taxon>Bacillales</taxon>
        <taxon>Staphylococcaceae</taxon>
        <taxon>Macrococcus</taxon>
    </lineage>
</organism>
<dbReference type="Proteomes" id="UP000295328">
    <property type="component" value="Unassembled WGS sequence"/>
</dbReference>
<proteinExistence type="predicted"/>
<accession>A0A4R6BNC3</accession>